<sequence length="464" mass="54296">MSLIYQVVKRIEISKITEKVRYFLTKHPSHSILIALGLLLVYAIYGALTLQTIMNMDLDLSIVYINFIKISLVLSIFFVIIFRNGFKANDFVFFYLNSKIKAHQIILSRIFLPFVFYFIILILAALPIMVSIIIKGFTVNLLYLLLLLITSTIIYFFSFTLWMAVNIITMKIMTVKEKFFLNTFINVLLVVGLIFLINPLSELIGDRKILHSTIILLFGILVTYFFVHLSLEFLNKTFMQKDAGTLSQKYTSKKLDYENKFLLQSKLEIIHFFRNQVFKEQSFFFITLIVLIISLYHSLDLANFSMMYSMIINFGLKEIILLLPLTIGIHFREYLQAIYTLNVGKYQYFLSRLFIIYSLNCLTYFLFIAISYFLTGMEVFGILETFIIIGFVTILSTMVGFVIKINELNKIYVIILLLIIVNVFDMFIRQLIVNQVLVQFTYISLAVIMFFIVETFYLRRPIVK</sequence>
<evidence type="ECO:0008006" key="4">
    <source>
        <dbReference type="Google" id="ProtNLM"/>
    </source>
</evidence>
<dbReference type="Proteomes" id="UP001597383">
    <property type="component" value="Unassembled WGS sequence"/>
</dbReference>
<keyword evidence="3" id="KW-1185">Reference proteome</keyword>
<keyword evidence="1" id="KW-1133">Transmembrane helix</keyword>
<feature type="transmembrane region" description="Helical" evidence="1">
    <location>
        <begin position="209"/>
        <end position="231"/>
    </location>
</feature>
<dbReference type="RefSeq" id="WP_377558140.1">
    <property type="nucleotide sequence ID" value="NZ_JBHUHQ010000019.1"/>
</dbReference>
<organism evidence="2 3">
    <name type="scientific">Ornithinibacillus salinisoli</name>
    <dbReference type="NCBI Taxonomy" id="1848459"/>
    <lineage>
        <taxon>Bacteria</taxon>
        <taxon>Bacillati</taxon>
        <taxon>Bacillota</taxon>
        <taxon>Bacilli</taxon>
        <taxon>Bacillales</taxon>
        <taxon>Bacillaceae</taxon>
        <taxon>Ornithinibacillus</taxon>
    </lineage>
</organism>
<name>A0ABW4W1U8_9BACI</name>
<feature type="transmembrane region" description="Helical" evidence="1">
    <location>
        <begin position="440"/>
        <end position="458"/>
    </location>
</feature>
<keyword evidence="1" id="KW-0472">Membrane</keyword>
<feature type="transmembrane region" description="Helical" evidence="1">
    <location>
        <begin position="410"/>
        <end position="428"/>
    </location>
</feature>
<feature type="transmembrane region" description="Helical" evidence="1">
    <location>
        <begin position="353"/>
        <end position="374"/>
    </location>
</feature>
<evidence type="ECO:0000256" key="1">
    <source>
        <dbReference type="SAM" id="Phobius"/>
    </source>
</evidence>
<feature type="transmembrane region" description="Helical" evidence="1">
    <location>
        <begin position="110"/>
        <end position="134"/>
    </location>
</feature>
<gene>
    <name evidence="2" type="ORF">ACFSJF_14580</name>
</gene>
<comment type="caution">
    <text evidence="2">The sequence shown here is derived from an EMBL/GenBank/DDBJ whole genome shotgun (WGS) entry which is preliminary data.</text>
</comment>
<feature type="transmembrane region" description="Helical" evidence="1">
    <location>
        <begin position="62"/>
        <end position="82"/>
    </location>
</feature>
<accession>A0ABW4W1U8</accession>
<feature type="transmembrane region" description="Helical" evidence="1">
    <location>
        <begin position="282"/>
        <end position="299"/>
    </location>
</feature>
<feature type="transmembrane region" description="Helical" evidence="1">
    <location>
        <begin position="31"/>
        <end position="50"/>
    </location>
</feature>
<feature type="transmembrane region" description="Helical" evidence="1">
    <location>
        <begin position="179"/>
        <end position="197"/>
    </location>
</feature>
<feature type="transmembrane region" description="Helical" evidence="1">
    <location>
        <begin position="311"/>
        <end position="332"/>
    </location>
</feature>
<keyword evidence="1" id="KW-0812">Transmembrane</keyword>
<reference evidence="3" key="1">
    <citation type="journal article" date="2019" name="Int. J. Syst. Evol. Microbiol.">
        <title>The Global Catalogue of Microorganisms (GCM) 10K type strain sequencing project: providing services to taxonomists for standard genome sequencing and annotation.</title>
        <authorList>
            <consortium name="The Broad Institute Genomics Platform"/>
            <consortium name="The Broad Institute Genome Sequencing Center for Infectious Disease"/>
            <person name="Wu L."/>
            <person name="Ma J."/>
        </authorList>
    </citation>
    <scope>NUCLEOTIDE SEQUENCE [LARGE SCALE GENOMIC DNA]</scope>
    <source>
        <strain evidence="3">R28</strain>
    </source>
</reference>
<dbReference type="EMBL" id="JBHUHQ010000019">
    <property type="protein sequence ID" value="MFD2045502.1"/>
    <property type="molecule type" value="Genomic_DNA"/>
</dbReference>
<protein>
    <recommendedName>
        <fullName evidence="4">Permease</fullName>
    </recommendedName>
</protein>
<proteinExistence type="predicted"/>
<evidence type="ECO:0000313" key="3">
    <source>
        <dbReference type="Proteomes" id="UP001597383"/>
    </source>
</evidence>
<feature type="transmembrane region" description="Helical" evidence="1">
    <location>
        <begin position="140"/>
        <end position="167"/>
    </location>
</feature>
<feature type="transmembrane region" description="Helical" evidence="1">
    <location>
        <begin position="380"/>
        <end position="403"/>
    </location>
</feature>
<evidence type="ECO:0000313" key="2">
    <source>
        <dbReference type="EMBL" id="MFD2045502.1"/>
    </source>
</evidence>